<sequence>MWAIDNHHETAVKPPMYAEERQQEILRRARSVGRVDVVTLAEDLGVTAETIRRDLSVLERAGVVRRVHGGAIPIERIGFERAVATRDTVLTAEKERIAKAALAEVPTDGAIIIDAGTTTARLAQLLPTDRELTVVVNSPVLASILGPQHNLSVLLLGGRVRGKALATVDDWALRPLEDLHVDVAFMGTNGCTIDRGLTAPDQAEAAVKRAMIGAARRVVVLADHTKIGTDHLARFAKLSDVDVLITDTGLDPELGNEIDQAGIRVVQA</sequence>
<dbReference type="PROSITE" id="PS51000">
    <property type="entry name" value="HTH_DEOR_2"/>
    <property type="match status" value="1"/>
</dbReference>
<evidence type="ECO:0000313" key="8">
    <source>
        <dbReference type="Proteomes" id="UP000317043"/>
    </source>
</evidence>
<evidence type="ECO:0000313" key="7">
    <source>
        <dbReference type="EMBL" id="TQL78559.1"/>
    </source>
</evidence>
<evidence type="ECO:0000259" key="6">
    <source>
        <dbReference type="PROSITE" id="PS51000"/>
    </source>
</evidence>
<dbReference type="InterPro" id="IPR001034">
    <property type="entry name" value="DeoR_HTH"/>
</dbReference>
<dbReference type="InterPro" id="IPR037171">
    <property type="entry name" value="NagB/RpiA_transferase-like"/>
</dbReference>
<dbReference type="PANTHER" id="PTHR30363:SF4">
    <property type="entry name" value="GLYCEROL-3-PHOSPHATE REGULON REPRESSOR"/>
    <property type="match status" value="1"/>
</dbReference>
<dbReference type="GO" id="GO:0003700">
    <property type="term" value="F:DNA-binding transcription factor activity"/>
    <property type="evidence" value="ECO:0007669"/>
    <property type="project" value="InterPro"/>
</dbReference>
<dbReference type="AlphaFoldDB" id="A0A543B171"/>
<keyword evidence="3" id="KW-0805">Transcription regulation</keyword>
<dbReference type="InterPro" id="IPR036388">
    <property type="entry name" value="WH-like_DNA-bd_sf"/>
</dbReference>
<dbReference type="InterPro" id="IPR050313">
    <property type="entry name" value="Carb_Metab_HTH_regulators"/>
</dbReference>
<evidence type="ECO:0000256" key="1">
    <source>
        <dbReference type="ARBA" id="ARBA00021390"/>
    </source>
</evidence>
<proteinExistence type="predicted"/>
<keyword evidence="2" id="KW-0678">Repressor</keyword>
<dbReference type="SUPFAM" id="SSF100950">
    <property type="entry name" value="NagB/RpiA/CoA transferase-like"/>
    <property type="match status" value="1"/>
</dbReference>
<gene>
    <name evidence="7" type="ORF">FB566_4148</name>
</gene>
<evidence type="ECO:0000256" key="2">
    <source>
        <dbReference type="ARBA" id="ARBA00022491"/>
    </source>
</evidence>
<feature type="domain" description="HTH deoR-type" evidence="6">
    <location>
        <begin position="18"/>
        <end position="73"/>
    </location>
</feature>
<dbReference type="PANTHER" id="PTHR30363">
    <property type="entry name" value="HTH-TYPE TRANSCRIPTIONAL REGULATOR SRLR-RELATED"/>
    <property type="match status" value="1"/>
</dbReference>
<dbReference type="Pfam" id="PF08220">
    <property type="entry name" value="HTH_DeoR"/>
    <property type="match status" value="1"/>
</dbReference>
<dbReference type="PRINTS" id="PR00037">
    <property type="entry name" value="HTHLACR"/>
</dbReference>
<organism evidence="7 8">
    <name type="scientific">Stackebrandtia endophytica</name>
    <dbReference type="NCBI Taxonomy" id="1496996"/>
    <lineage>
        <taxon>Bacteria</taxon>
        <taxon>Bacillati</taxon>
        <taxon>Actinomycetota</taxon>
        <taxon>Actinomycetes</taxon>
        <taxon>Glycomycetales</taxon>
        <taxon>Glycomycetaceae</taxon>
        <taxon>Stackebrandtia</taxon>
    </lineage>
</organism>
<dbReference type="EMBL" id="VFOW01000001">
    <property type="protein sequence ID" value="TQL78559.1"/>
    <property type="molecule type" value="Genomic_DNA"/>
</dbReference>
<dbReference type="SUPFAM" id="SSF46785">
    <property type="entry name" value="Winged helix' DNA-binding domain"/>
    <property type="match status" value="1"/>
</dbReference>
<accession>A0A543B171</accession>
<dbReference type="Gene3D" id="3.40.50.1360">
    <property type="match status" value="1"/>
</dbReference>
<dbReference type="InParanoid" id="A0A543B171"/>
<dbReference type="Pfam" id="PF00455">
    <property type="entry name" value="DeoRC"/>
    <property type="match status" value="1"/>
</dbReference>
<dbReference type="InterPro" id="IPR014036">
    <property type="entry name" value="DeoR-like_C"/>
</dbReference>
<dbReference type="Gene3D" id="1.10.10.10">
    <property type="entry name" value="Winged helix-like DNA-binding domain superfamily/Winged helix DNA-binding domain"/>
    <property type="match status" value="1"/>
</dbReference>
<evidence type="ECO:0000256" key="5">
    <source>
        <dbReference type="ARBA" id="ARBA00024937"/>
    </source>
</evidence>
<reference evidence="7 8" key="1">
    <citation type="submission" date="2019-06" db="EMBL/GenBank/DDBJ databases">
        <title>Sequencing the genomes of 1000 actinobacteria strains.</title>
        <authorList>
            <person name="Klenk H.-P."/>
        </authorList>
    </citation>
    <scope>NUCLEOTIDE SEQUENCE [LARGE SCALE GENOMIC DNA]</scope>
    <source>
        <strain evidence="7 8">DSM 45928</strain>
    </source>
</reference>
<comment type="caution">
    <text evidence="7">The sequence shown here is derived from an EMBL/GenBank/DDBJ whole genome shotgun (WGS) entry which is preliminary data.</text>
</comment>
<dbReference type="SMART" id="SM01134">
    <property type="entry name" value="DeoRC"/>
    <property type="match status" value="1"/>
</dbReference>
<keyword evidence="4" id="KW-0804">Transcription</keyword>
<evidence type="ECO:0000256" key="4">
    <source>
        <dbReference type="ARBA" id="ARBA00023163"/>
    </source>
</evidence>
<dbReference type="Proteomes" id="UP000317043">
    <property type="component" value="Unassembled WGS sequence"/>
</dbReference>
<comment type="function">
    <text evidence="5">Repressor of the lactose catabolism operon. Galactose-6-phosphate is the inducer.</text>
</comment>
<dbReference type="SMART" id="SM00420">
    <property type="entry name" value="HTH_DEOR"/>
    <property type="match status" value="1"/>
</dbReference>
<name>A0A543B171_9ACTN</name>
<evidence type="ECO:0000256" key="3">
    <source>
        <dbReference type="ARBA" id="ARBA00023015"/>
    </source>
</evidence>
<dbReference type="InterPro" id="IPR036390">
    <property type="entry name" value="WH_DNA-bd_sf"/>
</dbReference>
<protein>
    <recommendedName>
        <fullName evidence="1">Lactose phosphotransferase system repressor</fullName>
    </recommendedName>
</protein>
<keyword evidence="8" id="KW-1185">Reference proteome</keyword>